<reference evidence="2 3" key="1">
    <citation type="submission" date="2018-08" db="EMBL/GenBank/DDBJ databases">
        <title>The draft genome squence of Brumimicrobium sp. N62.</title>
        <authorList>
            <person name="Du Z.-J."/>
            <person name="Luo H.-R."/>
        </authorList>
    </citation>
    <scope>NUCLEOTIDE SEQUENCE [LARGE SCALE GENOMIC DNA]</scope>
    <source>
        <strain evidence="2 3">N62</strain>
    </source>
</reference>
<evidence type="ECO:0000313" key="2">
    <source>
        <dbReference type="EMBL" id="RFC54454.1"/>
    </source>
</evidence>
<evidence type="ECO:0000313" key="3">
    <source>
        <dbReference type="Proteomes" id="UP000257127"/>
    </source>
</evidence>
<name>A0A3E1EY36_9FLAO</name>
<dbReference type="InterPro" id="IPR013783">
    <property type="entry name" value="Ig-like_fold"/>
</dbReference>
<dbReference type="OrthoDB" id="607469at2"/>
<sequence>MKNSSIYLLALKIIFFIFLFTSKEANASHVAGGYIQMECTGTPGVYNVKLILYRDCSGVTLGANQSVEFSNTCGINDFRVNLTQTSVTEVSQVCPEQQNNTTCNGGHYPGYEQYIFEGTVTLDDCDTWSIGYSICCRNSTQNVNGQPTFFISTQINTATDNCNDSPEISGQPEPYVCVNQPVSYNLGAFEPNGDSIVYSLIPAATNLTNNVNYQGGFAGNSPIPGAFIDPVSGTVTFTPTVVGAYIFVIQMTEYNDNGEVVTITEYEYQVYVENCSNQTPQGPTAGVSNVTGSIVQNGPNDLSLCQGQNGCFDVVFNDPDTGDELTVNSNISSILPGATVTTTGTNPLVLTVCWTPTTTQGTQTLNFLVEDDACPIQGQNNHAVTINVVDPGVIDVVTTTEPCLGTDQGSATLTVTGGSGPYTYEISGPQTATNTTGVFNNLAPGNYNYTVSNSAGCDLTGTFTITPGSPMPVTTSFVDLTCNNAGDGSATISPVGGVAPYTYDWTQGGTPVGQTSQTISNLSAGTYDVTVTDGVGCTADESIVVSEPDALTGTTQSELTLCNGSADGEISVISVAGGTPTYSYSLNNGTPQTSSVFTGLSAGSYQIEISDSKGCSLTLNETVNEPSAVQISLSNSEDATCALDNGEFEVNATGGTPNYTFSNGGAYQNSGTFTGLASGIYTVVVMDDNGCTDTVEVQIDDVVVPTAAIDNQTNVTCYGGSDGTVTVSTLNAVPTVNYAINGGPQQTSNLFTGLSAGAYTLEIEDGNGCTASTSVTIQEPTEVTFTATVNDALCNGSCDGEIIVNATGGNGPYTYSSDNGVSFINSNTLNNLCAGNIDVVVSDASGCLAQSVEIINEPTLLTATLDGIDPLCKDGNDGEIEVIANGGTPPFSYSINGGSLQSNAVFSGLTSGTYSITVEDDNGCQFTVSETLNNPPGIPLTEVLNTPSNCGFNDGALEVSASGVNPPFQYSINGSVYQSSGSFPNIVGGAYQITVMDDLGCLDSAYFGVNDVQMLGNLVSTTDITCYGGNDGAVEVENVGGATPIVFEVDNNGITQPTGVFTGLTAGGHIATITDNGFCVVTIPFTLTQPDQIDFNGVIQDVDCFGESTGQIDVVNVVGGSGVYEYSIDGGTTYQLTGTFTGLSANSYTIIVRDDNGCTESKTFNVQESSEIQIVETVADLDCFNDNSGEIHLLVSGGTPGYTYSKDNGISFQNSPDFLGIAAGTYDIVVEDALGCQMAQSIVVNEPTAVTSTFTITDTECYGSCDGEVVFNASGGTPGYVYSIDNGVNTTINSTIGGICASSFTATVTDANGCVYTENLTVAEPDSVEFTSTENNSICSDPNGEITITAVGGTPGYSYSIDNGVTFQASNVFTGLNAGNYALVVEDNNGCSASGSQTVTDEPSPVINLVTGTDPLCFGGSDGQVVVNATGGTGGLFYTVNGGTAQASATLTGLPVGTHIVTVEDANGCTDTEQFTLGQPTQLSYTSVPTPLTCYQNSTGSIDVTATGGTPSYQYSFDGGLTFNTSTSLNFVAAGTYDIVVKDNNGCTVSGQETIIEPTELVLNNTIVTDAVCASDCNGEISLDVSGGTLPYSYNWVQGVAGTTDSLAINLCSDNYDIIIEDGNGCQIVTDAFVDEPDSVEITNVVKSNVTCFGDCDGEIEVISPTASEYSMDGGATFQNSNTFSGLCADDYLIVAKDVDGCLVQQNVNIWEADQLELELTDDTTVCNNYNYQLVGTATGGIQPYIYQWGNGGSTTDTLPIIASQTETYTLTIFDQNGCTVPTDSVTVTVIPIIDLQVSLDTTICPEGQAAISAQASDGLPAYSYQWNTGETTNQLNVNPGADFSYIVTATDQCGDQVTDTIDVLLHNTPEVHFEADVLSGCIPLSVNFSNTTDPNDVGTNCIWSIDGQTFNDCSGINYVFDEQGCYDVNLQVESQYGCLGDTTYIDYICVDEYPTADFFFNPENPTVINNEVSFTNNSYGETFYDWSFETGETSTLENPNVIFDQVEIGKNIRACLKVTSRFGCEDEICKIIQFKDDFVLYVPNTFTPDFDDHNQSFVPNFPPGSNITSFQMMIFNRWGETVFESLNPRQGWDGTYGANGNRPAEEGTYIWKIVLTVSGEFEEREYQGHVNLLK</sequence>
<dbReference type="Gene3D" id="2.60.40.10">
    <property type="entry name" value="Immunoglobulins"/>
    <property type="match status" value="3"/>
</dbReference>
<feature type="domain" description="PKD/Chitinase" evidence="1">
    <location>
        <begin position="614"/>
        <end position="702"/>
    </location>
</feature>
<feature type="domain" description="PKD/Chitinase" evidence="1">
    <location>
        <begin position="733"/>
        <end position="807"/>
    </location>
</feature>
<proteinExistence type="predicted"/>
<dbReference type="Proteomes" id="UP000257127">
    <property type="component" value="Unassembled WGS sequence"/>
</dbReference>
<dbReference type="InterPro" id="IPR025667">
    <property type="entry name" value="SprB_repeat"/>
</dbReference>
<dbReference type="Pfam" id="PF13573">
    <property type="entry name" value="SprB"/>
    <property type="match status" value="15"/>
</dbReference>
<feature type="domain" description="PKD/Chitinase" evidence="1">
    <location>
        <begin position="462"/>
        <end position="548"/>
    </location>
</feature>
<dbReference type="InterPro" id="IPR035986">
    <property type="entry name" value="PKD_dom_sf"/>
</dbReference>
<protein>
    <recommendedName>
        <fullName evidence="1">PKD/Chitinase domain-containing protein</fullName>
    </recommendedName>
</protein>
<dbReference type="SUPFAM" id="SSF49299">
    <property type="entry name" value="PKD domain"/>
    <property type="match status" value="2"/>
</dbReference>
<dbReference type="InterPro" id="IPR022409">
    <property type="entry name" value="PKD/Chitinase_dom"/>
</dbReference>
<dbReference type="SMART" id="SM00089">
    <property type="entry name" value="PKD"/>
    <property type="match status" value="5"/>
</dbReference>
<comment type="caution">
    <text evidence="2">The sequence shown here is derived from an EMBL/GenBank/DDBJ whole genome shotgun (WGS) entry which is preliminary data.</text>
</comment>
<dbReference type="EMBL" id="QURB01000004">
    <property type="protein sequence ID" value="RFC54454.1"/>
    <property type="molecule type" value="Genomic_DNA"/>
</dbReference>
<dbReference type="Pfam" id="PF13585">
    <property type="entry name" value="CHU_C"/>
    <property type="match status" value="1"/>
</dbReference>
<evidence type="ECO:0000259" key="1">
    <source>
        <dbReference type="SMART" id="SM00089"/>
    </source>
</evidence>
<feature type="domain" description="PKD/Chitinase" evidence="1">
    <location>
        <begin position="1956"/>
        <end position="2038"/>
    </location>
</feature>
<feature type="domain" description="PKD/Chitinase" evidence="1">
    <location>
        <begin position="1875"/>
        <end position="1953"/>
    </location>
</feature>
<gene>
    <name evidence="2" type="ORF">DXU93_08500</name>
</gene>
<dbReference type="RefSeq" id="WP_116880856.1">
    <property type="nucleotide sequence ID" value="NZ_QURB01000004.1"/>
</dbReference>
<keyword evidence="3" id="KW-1185">Reference proteome</keyword>
<accession>A0A3E1EY36</accession>
<dbReference type="Gene3D" id="2.60.40.740">
    <property type="match status" value="1"/>
</dbReference>
<organism evidence="2 3">
    <name type="scientific">Brumimicrobium aurantiacum</name>
    <dbReference type="NCBI Taxonomy" id="1737063"/>
    <lineage>
        <taxon>Bacteria</taxon>
        <taxon>Pseudomonadati</taxon>
        <taxon>Bacteroidota</taxon>
        <taxon>Flavobacteriia</taxon>
        <taxon>Flavobacteriales</taxon>
        <taxon>Crocinitomicaceae</taxon>
        <taxon>Brumimicrobium</taxon>
    </lineage>
</organism>